<dbReference type="EC" id="2.3.-.-" evidence="2"/>
<dbReference type="PANTHER" id="PTHR42791:SF1">
    <property type="entry name" value="N-ACETYLTRANSFERASE DOMAIN-CONTAINING PROTEIN"/>
    <property type="match status" value="1"/>
</dbReference>
<dbReference type="PANTHER" id="PTHR42791">
    <property type="entry name" value="GNAT FAMILY ACETYLTRANSFERASE"/>
    <property type="match status" value="1"/>
</dbReference>
<keyword evidence="3" id="KW-1185">Reference proteome</keyword>
<evidence type="ECO:0000313" key="2">
    <source>
        <dbReference type="EMBL" id="MFD2463181.1"/>
    </source>
</evidence>
<dbReference type="Gene3D" id="3.40.630.30">
    <property type="match status" value="1"/>
</dbReference>
<dbReference type="InterPro" id="IPR016181">
    <property type="entry name" value="Acyl_CoA_acyltransferase"/>
</dbReference>
<dbReference type="Proteomes" id="UP001597419">
    <property type="component" value="Unassembled WGS sequence"/>
</dbReference>
<proteinExistence type="predicted"/>
<dbReference type="InterPro" id="IPR052523">
    <property type="entry name" value="Trichothecene_AcTrans"/>
</dbReference>
<keyword evidence="2" id="KW-0012">Acyltransferase</keyword>
<dbReference type="RefSeq" id="WP_345392192.1">
    <property type="nucleotide sequence ID" value="NZ_BAABHG010000005.1"/>
</dbReference>
<protein>
    <submittedName>
        <fullName evidence="2">GNAT family N-acetyltransferase</fullName>
        <ecNumber evidence="2">2.3.-.-</ecNumber>
    </submittedName>
</protein>
<feature type="domain" description="N-acetyltransferase" evidence="1">
    <location>
        <begin position="6"/>
        <end position="202"/>
    </location>
</feature>
<comment type="caution">
    <text evidence="2">The sequence shown here is derived from an EMBL/GenBank/DDBJ whole genome shotgun (WGS) entry which is preliminary data.</text>
</comment>
<gene>
    <name evidence="2" type="ORF">ACFSYJ_31535</name>
</gene>
<sequence length="206" mass="22426">MTGSGLVVRAAQGADRRQAIEVLGRAFQVEPVYHWVFPDPGVRARKLAPLLGTFVRHLHAGTRTTEVATVAGTVVGAAVWDRPGAVHPGPLRTMRALPGLLRACGRGLPRLGKLGEKFDEARPDRPHWYLFHLGADPERQGNGVGSALLRAGLARCDREGMPAYLECKPSHLSYYARFGFEAHGEIVVDEALSSRTMWREPTASAT</sequence>
<dbReference type="PROSITE" id="PS51186">
    <property type="entry name" value="GNAT"/>
    <property type="match status" value="1"/>
</dbReference>
<evidence type="ECO:0000259" key="1">
    <source>
        <dbReference type="PROSITE" id="PS51186"/>
    </source>
</evidence>
<accession>A0ABW5GQR2</accession>
<dbReference type="GO" id="GO:0016746">
    <property type="term" value="F:acyltransferase activity"/>
    <property type="evidence" value="ECO:0007669"/>
    <property type="project" value="UniProtKB-KW"/>
</dbReference>
<reference evidence="3" key="1">
    <citation type="journal article" date="2019" name="Int. J. Syst. Evol. Microbiol.">
        <title>The Global Catalogue of Microorganisms (GCM) 10K type strain sequencing project: providing services to taxonomists for standard genome sequencing and annotation.</title>
        <authorList>
            <consortium name="The Broad Institute Genomics Platform"/>
            <consortium name="The Broad Institute Genome Sequencing Center for Infectious Disease"/>
            <person name="Wu L."/>
            <person name="Ma J."/>
        </authorList>
    </citation>
    <scope>NUCLEOTIDE SEQUENCE [LARGE SCALE GENOMIC DNA]</scope>
    <source>
        <strain evidence="3">CGMCC 4.7643</strain>
    </source>
</reference>
<keyword evidence="2" id="KW-0808">Transferase</keyword>
<organism evidence="2 3">
    <name type="scientific">Amycolatopsis samaneae</name>
    <dbReference type="NCBI Taxonomy" id="664691"/>
    <lineage>
        <taxon>Bacteria</taxon>
        <taxon>Bacillati</taxon>
        <taxon>Actinomycetota</taxon>
        <taxon>Actinomycetes</taxon>
        <taxon>Pseudonocardiales</taxon>
        <taxon>Pseudonocardiaceae</taxon>
        <taxon>Amycolatopsis</taxon>
    </lineage>
</organism>
<dbReference type="Pfam" id="PF00583">
    <property type="entry name" value="Acetyltransf_1"/>
    <property type="match status" value="1"/>
</dbReference>
<name>A0ABW5GQR2_9PSEU</name>
<evidence type="ECO:0000313" key="3">
    <source>
        <dbReference type="Proteomes" id="UP001597419"/>
    </source>
</evidence>
<dbReference type="EMBL" id="JBHUKU010000020">
    <property type="protein sequence ID" value="MFD2463181.1"/>
    <property type="molecule type" value="Genomic_DNA"/>
</dbReference>
<dbReference type="InterPro" id="IPR000182">
    <property type="entry name" value="GNAT_dom"/>
</dbReference>
<dbReference type="CDD" id="cd04301">
    <property type="entry name" value="NAT_SF"/>
    <property type="match status" value="1"/>
</dbReference>
<dbReference type="SUPFAM" id="SSF55729">
    <property type="entry name" value="Acyl-CoA N-acyltransferases (Nat)"/>
    <property type="match status" value="1"/>
</dbReference>